<keyword evidence="1" id="KW-0472">Membrane</keyword>
<comment type="caution">
    <text evidence="2">The sequence shown here is derived from an EMBL/GenBank/DDBJ whole genome shotgun (WGS) entry which is preliminary data.</text>
</comment>
<dbReference type="EMBL" id="PYWC01000092">
    <property type="protein sequence ID" value="PWW72871.1"/>
    <property type="molecule type" value="Genomic_DNA"/>
</dbReference>
<name>A0A317SI01_9PEZI</name>
<keyword evidence="3" id="KW-1185">Reference proteome</keyword>
<keyword evidence="1" id="KW-0812">Transmembrane</keyword>
<evidence type="ECO:0000313" key="2">
    <source>
        <dbReference type="EMBL" id="PWW72871.1"/>
    </source>
</evidence>
<protein>
    <submittedName>
        <fullName evidence="2">Uncharacterized protein</fullName>
    </submittedName>
</protein>
<keyword evidence="1" id="KW-1133">Transmembrane helix</keyword>
<accession>A0A317SI01</accession>
<feature type="transmembrane region" description="Helical" evidence="1">
    <location>
        <begin position="174"/>
        <end position="191"/>
    </location>
</feature>
<evidence type="ECO:0000313" key="3">
    <source>
        <dbReference type="Proteomes" id="UP000246991"/>
    </source>
</evidence>
<evidence type="ECO:0000256" key="1">
    <source>
        <dbReference type="SAM" id="Phobius"/>
    </source>
</evidence>
<feature type="transmembrane region" description="Helical" evidence="1">
    <location>
        <begin position="42"/>
        <end position="66"/>
    </location>
</feature>
<organism evidence="2 3">
    <name type="scientific">Tuber magnatum</name>
    <name type="common">white Piedmont truffle</name>
    <dbReference type="NCBI Taxonomy" id="42249"/>
    <lineage>
        <taxon>Eukaryota</taxon>
        <taxon>Fungi</taxon>
        <taxon>Dikarya</taxon>
        <taxon>Ascomycota</taxon>
        <taxon>Pezizomycotina</taxon>
        <taxon>Pezizomycetes</taxon>
        <taxon>Pezizales</taxon>
        <taxon>Tuberaceae</taxon>
        <taxon>Tuber</taxon>
    </lineage>
</organism>
<reference evidence="2 3" key="1">
    <citation type="submission" date="2018-03" db="EMBL/GenBank/DDBJ databases">
        <title>Genomes of Pezizomycetes fungi and the evolution of truffles.</title>
        <authorList>
            <person name="Murat C."/>
            <person name="Payen T."/>
            <person name="Noel B."/>
            <person name="Kuo A."/>
            <person name="Martin F.M."/>
        </authorList>
    </citation>
    <scope>NUCLEOTIDE SEQUENCE [LARGE SCALE GENOMIC DNA]</scope>
    <source>
        <strain evidence="2">091103-1</strain>
    </source>
</reference>
<sequence>MFLLTYMLLSCLYDYVKIAIRRYLIYAMVPRWLGGLNHPSRLQAIAILCGMAANWLCIVITADGVCDIRSHTGQLATIHMILLCLGSRMSILTSYTYIFSYRQQIAHNWLGWITISNDVVNSIIGLGIERRLEPDGVGISQLVVSRQYPYMAVSLGACLQRPLWYHLYAVPFRLGPLYVGIAIGLLAVGYLSRFGHIWCRSGGMGPNARCLSVRPLVDAIQFCAGQHIYLRCMLHALVERPFGIEHDLGSYGTVLMLTSGVGIAAQVQFIRRLLEGRGMSMAWTPCIVIYWRRNNEGEAQRSPYILGGRSNSPEHTRNG</sequence>
<gene>
    <name evidence="2" type="ORF">C7212DRAFT_347343</name>
</gene>
<feature type="transmembrane region" description="Helical" evidence="1">
    <location>
        <begin position="78"/>
        <end position="97"/>
    </location>
</feature>
<proteinExistence type="predicted"/>
<dbReference type="OrthoDB" id="4494341at2759"/>
<dbReference type="Proteomes" id="UP000246991">
    <property type="component" value="Unassembled WGS sequence"/>
</dbReference>
<dbReference type="AlphaFoldDB" id="A0A317SI01"/>